<organism evidence="1 2">
    <name type="scientific">Oceanospirillum sediminis</name>
    <dbReference type="NCBI Taxonomy" id="2760088"/>
    <lineage>
        <taxon>Bacteria</taxon>
        <taxon>Pseudomonadati</taxon>
        <taxon>Pseudomonadota</taxon>
        <taxon>Gammaproteobacteria</taxon>
        <taxon>Oceanospirillales</taxon>
        <taxon>Oceanospirillaceae</taxon>
        <taxon>Oceanospirillum</taxon>
    </lineage>
</organism>
<accession>A0A839ITJ4</accession>
<dbReference type="Proteomes" id="UP000565262">
    <property type="component" value="Unassembled WGS sequence"/>
</dbReference>
<dbReference type="RefSeq" id="WP_182810407.1">
    <property type="nucleotide sequence ID" value="NZ_JACJFM010000032.1"/>
</dbReference>
<evidence type="ECO:0000313" key="2">
    <source>
        <dbReference type="Proteomes" id="UP000565262"/>
    </source>
</evidence>
<dbReference type="EMBL" id="JACJFM010000032">
    <property type="protein sequence ID" value="MBB1488635.1"/>
    <property type="molecule type" value="Genomic_DNA"/>
</dbReference>
<gene>
    <name evidence="1" type="ORF">H4O21_18675</name>
</gene>
<reference evidence="1 2" key="1">
    <citation type="submission" date="2020-08" db="EMBL/GenBank/DDBJ databases">
        <title>Oceanospirillum sp. nov. isolated from marine sediment.</title>
        <authorList>
            <person name="Ji X."/>
        </authorList>
    </citation>
    <scope>NUCLEOTIDE SEQUENCE [LARGE SCALE GENOMIC DNA]</scope>
    <source>
        <strain evidence="1 2">D5</strain>
    </source>
</reference>
<evidence type="ECO:0000313" key="1">
    <source>
        <dbReference type="EMBL" id="MBB1488635.1"/>
    </source>
</evidence>
<sequence>MNDSIRGIALPISFSYDYRGRKYGEVQLYFSLVEVDVEQADLLGMGQQYTKEIKQLLQRGVQGAFDCLIPMPVETIPGYNQTGSMRLGIELVNDNPTTACLNNKIGLLPCQQNNLEYLLGLHEYPPFYLSQEDGRFTLHIKDGEKSYYPVPPSVLSRFCPSNDYA</sequence>
<name>A0A839ITJ4_9GAMM</name>
<protein>
    <submittedName>
        <fullName evidence="1">Uncharacterized protein</fullName>
    </submittedName>
</protein>
<dbReference type="AlphaFoldDB" id="A0A839ITJ4"/>
<comment type="caution">
    <text evidence="1">The sequence shown here is derived from an EMBL/GenBank/DDBJ whole genome shotgun (WGS) entry which is preliminary data.</text>
</comment>
<keyword evidence="2" id="KW-1185">Reference proteome</keyword>
<proteinExistence type="predicted"/>